<dbReference type="RefSeq" id="WP_078714708.1">
    <property type="nucleotide sequence ID" value="NZ_FUYG01000006.1"/>
</dbReference>
<dbReference type="SUPFAM" id="SSF53474">
    <property type="entry name" value="alpha/beta-Hydrolases"/>
    <property type="match status" value="1"/>
</dbReference>
<dbReference type="Gene3D" id="3.40.50.1820">
    <property type="entry name" value="alpha/beta hydrolase"/>
    <property type="match status" value="1"/>
</dbReference>
<dbReference type="PANTHER" id="PTHR48098">
    <property type="entry name" value="ENTEROCHELIN ESTERASE-RELATED"/>
    <property type="match status" value="1"/>
</dbReference>
<dbReference type="AlphaFoldDB" id="A0A1T4Y8M1"/>
<feature type="transmembrane region" description="Helical" evidence="1">
    <location>
        <begin position="103"/>
        <end position="124"/>
    </location>
</feature>
<protein>
    <submittedName>
        <fullName evidence="2">Enterochelin esterase</fullName>
    </submittedName>
</protein>
<reference evidence="3" key="1">
    <citation type="submission" date="2017-02" db="EMBL/GenBank/DDBJ databases">
        <authorList>
            <person name="Varghese N."/>
            <person name="Submissions S."/>
        </authorList>
    </citation>
    <scope>NUCLEOTIDE SEQUENCE [LARGE SCALE GENOMIC DNA]</scope>
    <source>
        <strain evidence="3">VKM Ac-2052</strain>
    </source>
</reference>
<dbReference type="EMBL" id="FUYG01000006">
    <property type="protein sequence ID" value="SKA98194.1"/>
    <property type="molecule type" value="Genomic_DNA"/>
</dbReference>
<dbReference type="Pfam" id="PF00756">
    <property type="entry name" value="Esterase"/>
    <property type="match status" value="1"/>
</dbReference>
<name>A0A1T4Y8M1_9MICO</name>
<gene>
    <name evidence="2" type="ORF">SAMN06295879_2534</name>
</gene>
<dbReference type="InterPro" id="IPR050583">
    <property type="entry name" value="Mycobacterial_A85_antigen"/>
</dbReference>
<keyword evidence="1" id="KW-0812">Transmembrane</keyword>
<feature type="transmembrane region" description="Helical" evidence="1">
    <location>
        <begin position="12"/>
        <end position="31"/>
    </location>
</feature>
<keyword evidence="1" id="KW-0472">Membrane</keyword>
<keyword evidence="1" id="KW-1133">Transmembrane helix</keyword>
<accession>A0A1T4Y8M1</accession>
<dbReference type="GO" id="GO:0016747">
    <property type="term" value="F:acyltransferase activity, transferring groups other than amino-acyl groups"/>
    <property type="evidence" value="ECO:0007669"/>
    <property type="project" value="TreeGrafter"/>
</dbReference>
<dbReference type="InterPro" id="IPR029058">
    <property type="entry name" value="AB_hydrolase_fold"/>
</dbReference>
<dbReference type="InterPro" id="IPR000801">
    <property type="entry name" value="Esterase-like"/>
</dbReference>
<evidence type="ECO:0000313" key="2">
    <source>
        <dbReference type="EMBL" id="SKA98194.1"/>
    </source>
</evidence>
<dbReference type="PANTHER" id="PTHR48098:SF1">
    <property type="entry name" value="DIACYLGLYCEROL ACYLTRANSFERASE_MYCOLYLTRANSFERASE AG85A"/>
    <property type="match status" value="1"/>
</dbReference>
<sequence length="440" mass="46206">MNLLLDLAITAGPVVYAVYAVAFAAVVLLVLRRPGTRWTRRRWLTEAAAAAAAGAIVGVALTWILSDWLDLFGADLTLVVRVWIAVGFAAFGIAIVSMRRASWMRVVGSALALVLFVLTTAMAVNIDFGQYPTVRSALGISAIVDASSQPLPTTALVAVPTIADWVAPATMPKAGTLTTVPIPASESGFPARPGVVYLPPAALTANPPKLPVMVMMSGQPGSPQDPFITDKLQQSLDAYAAAHDGLAPIVVAPDQLGDPTANPMCVDSPLGKSQSYLTVDVPNWIKANLNVIDDPHYWAIGGLSQGGTCSIQLGAAFPNIFGVILDASGEQYPRIGDAQKTADAAFGGSLARYEAAYPTNIMQQHGQYADTFAVFGVGSNDEAFLPQVKTIYAAAQAAGMNANYIEAQGSAHDSTTWSYVFAQGLQLIADRWSLSANKTG</sequence>
<dbReference type="Proteomes" id="UP000189735">
    <property type="component" value="Unassembled WGS sequence"/>
</dbReference>
<feature type="transmembrane region" description="Helical" evidence="1">
    <location>
        <begin position="78"/>
        <end position="96"/>
    </location>
</feature>
<feature type="transmembrane region" description="Helical" evidence="1">
    <location>
        <begin position="43"/>
        <end position="66"/>
    </location>
</feature>
<organism evidence="2 3">
    <name type="scientific">Agreia bicolorata</name>
    <dbReference type="NCBI Taxonomy" id="110935"/>
    <lineage>
        <taxon>Bacteria</taxon>
        <taxon>Bacillati</taxon>
        <taxon>Actinomycetota</taxon>
        <taxon>Actinomycetes</taxon>
        <taxon>Micrococcales</taxon>
        <taxon>Microbacteriaceae</taxon>
        <taxon>Agreia</taxon>
    </lineage>
</organism>
<evidence type="ECO:0000256" key="1">
    <source>
        <dbReference type="SAM" id="Phobius"/>
    </source>
</evidence>
<proteinExistence type="predicted"/>
<evidence type="ECO:0000313" key="3">
    <source>
        <dbReference type="Proteomes" id="UP000189735"/>
    </source>
</evidence>